<comment type="caution">
    <text evidence="2">The sequence shown here is derived from an EMBL/GenBank/DDBJ whole genome shotgun (WGS) entry which is preliminary data.</text>
</comment>
<dbReference type="Proteomes" id="UP000634134">
    <property type="component" value="Unassembled WGS sequence"/>
</dbReference>
<reference evidence="3" key="1">
    <citation type="submission" date="2023-07" db="EMBL/GenBank/DDBJ databases">
        <title>Dyadobacter sp. nov 'subterranea' isolated from contaminted grondwater.</title>
        <authorList>
            <person name="Szabo I."/>
            <person name="Al-Omari J."/>
            <person name="Szerdahelyi S.G."/>
            <person name="Rado J."/>
        </authorList>
    </citation>
    <scope>NUCLEOTIDE SEQUENCE [LARGE SCALE GENOMIC DNA]</scope>
    <source>
        <strain evidence="3">UP-52</strain>
    </source>
</reference>
<feature type="transmembrane region" description="Helical" evidence="1">
    <location>
        <begin position="64"/>
        <end position="85"/>
    </location>
</feature>
<gene>
    <name evidence="2" type="ORF">IEE83_21565</name>
</gene>
<evidence type="ECO:0000313" key="3">
    <source>
        <dbReference type="Proteomes" id="UP000634134"/>
    </source>
</evidence>
<dbReference type="PANTHER" id="PTHR34219:SF3">
    <property type="entry name" value="BLL7967 PROTEIN"/>
    <property type="match status" value="1"/>
</dbReference>
<dbReference type="Pfam" id="PF03929">
    <property type="entry name" value="PepSY_TM"/>
    <property type="match status" value="1"/>
</dbReference>
<evidence type="ECO:0000256" key="1">
    <source>
        <dbReference type="SAM" id="Phobius"/>
    </source>
</evidence>
<sequence length="94" mass="10677">MVRGKFQDTSWFLFQGKASGVSFDPQTGKLIGVSDIAKKSFTDRLEWQIYQLHIGNFGGIFVKILYVLIGLTPGFLSVTGAMLWLKRKNKIRHK</sequence>
<keyword evidence="1" id="KW-1133">Transmembrane helix</keyword>
<dbReference type="InterPro" id="IPR005625">
    <property type="entry name" value="PepSY-ass_TM"/>
</dbReference>
<organism evidence="2 3">
    <name type="scientific">Dyadobacter subterraneus</name>
    <dbReference type="NCBI Taxonomy" id="2773304"/>
    <lineage>
        <taxon>Bacteria</taxon>
        <taxon>Pseudomonadati</taxon>
        <taxon>Bacteroidota</taxon>
        <taxon>Cytophagia</taxon>
        <taxon>Cytophagales</taxon>
        <taxon>Spirosomataceae</taxon>
        <taxon>Dyadobacter</taxon>
    </lineage>
</organism>
<evidence type="ECO:0000313" key="2">
    <source>
        <dbReference type="EMBL" id="MBE9464482.1"/>
    </source>
</evidence>
<dbReference type="RefSeq" id="WP_194122542.1">
    <property type="nucleotide sequence ID" value="NZ_JACYGY010000001.1"/>
</dbReference>
<dbReference type="EMBL" id="JACYGY010000001">
    <property type="protein sequence ID" value="MBE9464482.1"/>
    <property type="molecule type" value="Genomic_DNA"/>
</dbReference>
<accession>A0ABR9WG31</accession>
<name>A0ABR9WG31_9BACT</name>
<dbReference type="PANTHER" id="PTHR34219">
    <property type="entry name" value="IRON-REGULATED INNER MEMBRANE PROTEIN-RELATED"/>
    <property type="match status" value="1"/>
</dbReference>
<keyword evidence="1" id="KW-0472">Membrane</keyword>
<protein>
    <submittedName>
        <fullName evidence="2">PepSY domain-containing protein</fullName>
    </submittedName>
</protein>
<keyword evidence="3" id="KW-1185">Reference proteome</keyword>
<proteinExistence type="predicted"/>
<keyword evidence="1" id="KW-0812">Transmembrane</keyword>